<dbReference type="SMART" id="SM00382">
    <property type="entry name" value="AAA"/>
    <property type="match status" value="1"/>
</dbReference>
<dbReference type="CDD" id="cd00984">
    <property type="entry name" value="DnaB_C"/>
    <property type="match status" value="1"/>
</dbReference>
<evidence type="ECO:0000256" key="13">
    <source>
        <dbReference type="RuleBase" id="RU362085"/>
    </source>
</evidence>
<evidence type="ECO:0000256" key="7">
    <source>
        <dbReference type="ARBA" id="ARBA00022840"/>
    </source>
</evidence>
<proteinExistence type="inferred from homology"/>
<keyword evidence="6 13" id="KW-0347">Helicase</keyword>
<protein>
    <recommendedName>
        <fullName evidence="12 13">Replicative DNA helicase</fullName>
        <ecNumber evidence="12 13">5.6.2.3</ecNumber>
    </recommendedName>
</protein>
<dbReference type="PANTHER" id="PTHR30153:SF2">
    <property type="entry name" value="REPLICATIVE DNA HELICASE"/>
    <property type="match status" value="1"/>
</dbReference>
<dbReference type="Pfam" id="PF00772">
    <property type="entry name" value="DnaB"/>
    <property type="match status" value="1"/>
</dbReference>
<keyword evidence="16" id="KW-1185">Reference proteome</keyword>
<keyword evidence="3 13" id="KW-0235">DNA replication</keyword>
<sequence length="455" mass="50849">MDNESFESLRIPPHSIDAEQSVLGGLMLDNHAWETIADRVSEEDFYRHDHRLIFRSIAELAEQNQPLDFITLSEWLKQRSELENAGGKAYLGTLAKDTPSAANIRAYADIVREKSVLRQLISVGTDISDLAYDSGDRDSKSLLDEAEKRVFRIAEQGNREQSFKPIKQLLKDSLDNIQRLAETEGTVTGTPTGYTELDSMTSGLNAGDLVIVAGRPAMGKTTFSMNVAEHVALNDKPVVIFSMEMPAEQLILRMFASNGRVPLSDIRTGKIREEDWPRVAMAVKAFSKTKLFIDDVGGQSPIEIRAKTRRLAREHGQLGVIVIDYLQLMQSGNKADNRASEISEISRSLKSLAKELNCPVIALSQLNRSLEQRPNKRPIMSDLRESGAIEQDADIIMFVYRDEVYDEDSPDKGQAEIIIGKQRNGPIGTVRLTFHGKYTRFDNFAPDVYAPDFSG</sequence>
<dbReference type="SUPFAM" id="SSF52540">
    <property type="entry name" value="P-loop containing nucleoside triphosphate hydrolases"/>
    <property type="match status" value="1"/>
</dbReference>
<comment type="caution">
    <text evidence="15">The sequence shown here is derived from an EMBL/GenBank/DDBJ whole genome shotgun (WGS) entry which is preliminary data.</text>
</comment>
<dbReference type="PANTHER" id="PTHR30153">
    <property type="entry name" value="REPLICATIVE DNA HELICASE DNAB"/>
    <property type="match status" value="1"/>
</dbReference>
<evidence type="ECO:0000256" key="6">
    <source>
        <dbReference type="ARBA" id="ARBA00022806"/>
    </source>
</evidence>
<gene>
    <name evidence="15" type="ORF">DKW60_02970</name>
</gene>
<keyword evidence="7 13" id="KW-0067">ATP-binding</keyword>
<dbReference type="EMBL" id="QGKM01000005">
    <property type="protein sequence ID" value="PWR00116.1"/>
    <property type="molecule type" value="Genomic_DNA"/>
</dbReference>
<evidence type="ECO:0000259" key="14">
    <source>
        <dbReference type="PROSITE" id="PS51199"/>
    </source>
</evidence>
<dbReference type="EC" id="5.6.2.3" evidence="12 13"/>
<organism evidence="15 16">
    <name type="scientific">Leucothrix pacifica</name>
    <dbReference type="NCBI Taxonomy" id="1247513"/>
    <lineage>
        <taxon>Bacteria</taxon>
        <taxon>Pseudomonadati</taxon>
        <taxon>Pseudomonadota</taxon>
        <taxon>Gammaproteobacteria</taxon>
        <taxon>Thiotrichales</taxon>
        <taxon>Thiotrichaceae</taxon>
        <taxon>Leucothrix</taxon>
    </lineage>
</organism>
<dbReference type="Pfam" id="PF03796">
    <property type="entry name" value="DnaB_C"/>
    <property type="match status" value="1"/>
</dbReference>
<dbReference type="PROSITE" id="PS51199">
    <property type="entry name" value="SF4_HELICASE"/>
    <property type="match status" value="1"/>
</dbReference>
<dbReference type="InterPro" id="IPR016136">
    <property type="entry name" value="DNA_helicase_N/primase_C"/>
</dbReference>
<keyword evidence="2 13" id="KW-0639">Primosome</keyword>
<dbReference type="InterPro" id="IPR007694">
    <property type="entry name" value="DNA_helicase_DnaB-like_C"/>
</dbReference>
<dbReference type="SUPFAM" id="SSF48024">
    <property type="entry name" value="N-terminal domain of DnaB helicase"/>
    <property type="match status" value="1"/>
</dbReference>
<reference evidence="15 16" key="1">
    <citation type="submission" date="2018-05" db="EMBL/GenBank/DDBJ databases">
        <title>Leucothrix arctica sp. nov., isolated from Arctic seawater.</title>
        <authorList>
            <person name="Choi A."/>
            <person name="Baek K."/>
        </authorList>
    </citation>
    <scope>NUCLEOTIDE SEQUENCE [LARGE SCALE GENOMIC DNA]</scope>
    <source>
        <strain evidence="15 16">JCM 18388</strain>
    </source>
</reference>
<evidence type="ECO:0000256" key="3">
    <source>
        <dbReference type="ARBA" id="ARBA00022705"/>
    </source>
</evidence>
<dbReference type="FunFam" id="3.40.50.300:FF:000076">
    <property type="entry name" value="Replicative DNA helicase"/>
    <property type="match status" value="1"/>
</dbReference>
<dbReference type="GO" id="GO:0003677">
    <property type="term" value="F:DNA binding"/>
    <property type="evidence" value="ECO:0007669"/>
    <property type="project" value="UniProtKB-UniRule"/>
</dbReference>
<comment type="similarity">
    <text evidence="1 13">Belongs to the helicase family. DnaB subfamily.</text>
</comment>
<keyword evidence="4 13" id="KW-0547">Nucleotide-binding</keyword>
<dbReference type="GO" id="GO:0006269">
    <property type="term" value="P:DNA replication, synthesis of primer"/>
    <property type="evidence" value="ECO:0007669"/>
    <property type="project" value="UniProtKB-UniRule"/>
</dbReference>
<dbReference type="FunFam" id="1.10.860.10:FF:000001">
    <property type="entry name" value="Replicative DNA helicase"/>
    <property type="match status" value="1"/>
</dbReference>
<evidence type="ECO:0000313" key="16">
    <source>
        <dbReference type="Proteomes" id="UP000245539"/>
    </source>
</evidence>
<evidence type="ECO:0000313" key="15">
    <source>
        <dbReference type="EMBL" id="PWR00116.1"/>
    </source>
</evidence>
<keyword evidence="9" id="KW-0413">Isomerase</keyword>
<evidence type="ECO:0000256" key="4">
    <source>
        <dbReference type="ARBA" id="ARBA00022741"/>
    </source>
</evidence>
<evidence type="ECO:0000256" key="2">
    <source>
        <dbReference type="ARBA" id="ARBA00022515"/>
    </source>
</evidence>
<name>A0A317CNA7_9GAMM</name>
<feature type="domain" description="SF4 helicase" evidence="14">
    <location>
        <begin position="183"/>
        <end position="448"/>
    </location>
</feature>
<evidence type="ECO:0000256" key="5">
    <source>
        <dbReference type="ARBA" id="ARBA00022801"/>
    </source>
</evidence>
<comment type="function">
    <text evidence="10 13">The main replicative DNA helicase, it participates in initiation and elongation during chromosome replication. Travels ahead of the DNA replisome, separating dsDNA into templates for DNA synthesis. A processive ATP-dependent 5'-3' DNA helicase it has DNA-dependent ATPase activity.</text>
</comment>
<keyword evidence="5 13" id="KW-0378">Hydrolase</keyword>
<dbReference type="GO" id="GO:1990077">
    <property type="term" value="C:primosome complex"/>
    <property type="evidence" value="ECO:0007669"/>
    <property type="project" value="UniProtKB-UniRule"/>
</dbReference>
<evidence type="ECO:0000256" key="11">
    <source>
        <dbReference type="ARBA" id="ARBA00048954"/>
    </source>
</evidence>
<dbReference type="GO" id="GO:0043139">
    <property type="term" value="F:5'-3' DNA helicase activity"/>
    <property type="evidence" value="ECO:0007669"/>
    <property type="project" value="UniProtKB-EC"/>
</dbReference>
<dbReference type="AlphaFoldDB" id="A0A317CNA7"/>
<dbReference type="InterPro" id="IPR003593">
    <property type="entry name" value="AAA+_ATPase"/>
</dbReference>
<evidence type="ECO:0000256" key="8">
    <source>
        <dbReference type="ARBA" id="ARBA00023125"/>
    </source>
</evidence>
<comment type="catalytic activity">
    <reaction evidence="11 13">
        <text>ATP + H2O = ADP + phosphate + H(+)</text>
        <dbReference type="Rhea" id="RHEA:13065"/>
        <dbReference type="ChEBI" id="CHEBI:15377"/>
        <dbReference type="ChEBI" id="CHEBI:15378"/>
        <dbReference type="ChEBI" id="CHEBI:30616"/>
        <dbReference type="ChEBI" id="CHEBI:43474"/>
        <dbReference type="ChEBI" id="CHEBI:456216"/>
        <dbReference type="EC" id="5.6.2.3"/>
    </reaction>
</comment>
<dbReference type="InterPro" id="IPR036185">
    <property type="entry name" value="DNA_heli_DnaB-like_N_sf"/>
</dbReference>
<accession>A0A317CNA7</accession>
<evidence type="ECO:0000256" key="9">
    <source>
        <dbReference type="ARBA" id="ARBA00023235"/>
    </source>
</evidence>
<dbReference type="GO" id="GO:0016887">
    <property type="term" value="F:ATP hydrolysis activity"/>
    <property type="evidence" value="ECO:0007669"/>
    <property type="project" value="RHEA"/>
</dbReference>
<dbReference type="OrthoDB" id="9773982at2"/>
<evidence type="ECO:0000256" key="10">
    <source>
        <dbReference type="ARBA" id="ARBA00044932"/>
    </source>
</evidence>
<dbReference type="NCBIfam" id="TIGR00665">
    <property type="entry name" value="DnaB"/>
    <property type="match status" value="1"/>
</dbReference>
<dbReference type="GO" id="GO:0042802">
    <property type="term" value="F:identical protein binding"/>
    <property type="evidence" value="ECO:0007669"/>
    <property type="project" value="UniProtKB-ARBA"/>
</dbReference>
<dbReference type="Gene3D" id="1.10.860.10">
    <property type="entry name" value="DNAb Helicase, Chain A"/>
    <property type="match status" value="1"/>
</dbReference>
<dbReference type="InterPro" id="IPR007692">
    <property type="entry name" value="DNA_helicase_DnaB"/>
</dbReference>
<dbReference type="Gene3D" id="3.40.50.300">
    <property type="entry name" value="P-loop containing nucleotide triphosphate hydrolases"/>
    <property type="match status" value="1"/>
</dbReference>
<keyword evidence="8 13" id="KW-0238">DNA-binding</keyword>
<dbReference type="GO" id="GO:0005829">
    <property type="term" value="C:cytosol"/>
    <property type="evidence" value="ECO:0007669"/>
    <property type="project" value="TreeGrafter"/>
</dbReference>
<dbReference type="InterPro" id="IPR027417">
    <property type="entry name" value="P-loop_NTPase"/>
</dbReference>
<evidence type="ECO:0000256" key="1">
    <source>
        <dbReference type="ARBA" id="ARBA00008428"/>
    </source>
</evidence>
<dbReference type="GO" id="GO:0005524">
    <property type="term" value="F:ATP binding"/>
    <property type="evidence" value="ECO:0007669"/>
    <property type="project" value="UniProtKB-UniRule"/>
</dbReference>
<dbReference type="NCBIfam" id="NF004384">
    <property type="entry name" value="PRK05748.1"/>
    <property type="match status" value="1"/>
</dbReference>
<dbReference type="InterPro" id="IPR007693">
    <property type="entry name" value="DNA_helicase_DnaB-like_N"/>
</dbReference>
<dbReference type="Proteomes" id="UP000245539">
    <property type="component" value="Unassembled WGS sequence"/>
</dbReference>
<evidence type="ECO:0000256" key="12">
    <source>
        <dbReference type="NCBIfam" id="TIGR00665"/>
    </source>
</evidence>
<dbReference type="RefSeq" id="WP_109836172.1">
    <property type="nucleotide sequence ID" value="NZ_QGKM01000005.1"/>
</dbReference>